<comment type="caution">
    <text evidence="14">The sequence shown here is derived from an EMBL/GenBank/DDBJ whole genome shotgun (WGS) entry which is preliminary data.</text>
</comment>
<gene>
    <name evidence="14" type="ORF">GCM10010995_07700</name>
</gene>
<dbReference type="SUPFAM" id="SSF54060">
    <property type="entry name" value="His-Me finger endonucleases"/>
    <property type="match status" value="1"/>
</dbReference>
<dbReference type="EMBL" id="BMJS01000005">
    <property type="protein sequence ID" value="GGF93011.1"/>
    <property type="molecule type" value="Genomic_DNA"/>
</dbReference>
<dbReference type="Pfam" id="PF01223">
    <property type="entry name" value="Endonuclease_NS"/>
    <property type="match status" value="1"/>
</dbReference>
<feature type="domain" description="DNA/RNA non-specific endonuclease/pyrophosphatase/phosphodiesterase" evidence="13">
    <location>
        <begin position="58"/>
        <end position="256"/>
    </location>
</feature>
<dbReference type="GO" id="GO:0046872">
    <property type="term" value="F:metal ion binding"/>
    <property type="evidence" value="ECO:0007669"/>
    <property type="project" value="UniProtKB-KW"/>
</dbReference>
<evidence type="ECO:0000259" key="13">
    <source>
        <dbReference type="SMART" id="SM00892"/>
    </source>
</evidence>
<dbReference type="GO" id="GO:0000014">
    <property type="term" value="F:single-stranded DNA endodeoxyribonuclease activity"/>
    <property type="evidence" value="ECO:0007669"/>
    <property type="project" value="TreeGrafter"/>
</dbReference>
<keyword evidence="3 10" id="KW-0540">Nuclease</keyword>
<keyword evidence="7" id="KW-0460">Magnesium</keyword>
<protein>
    <recommendedName>
        <fullName evidence="10">Endonuclease</fullName>
        <ecNumber evidence="10">3.1.30.-</ecNumber>
    </recommendedName>
</protein>
<dbReference type="InterPro" id="IPR044929">
    <property type="entry name" value="DNA/RNA_non-sp_Endonuclease_sf"/>
</dbReference>
<dbReference type="CDD" id="cd00091">
    <property type="entry name" value="NUC"/>
    <property type="match status" value="1"/>
</dbReference>
<evidence type="ECO:0000256" key="7">
    <source>
        <dbReference type="ARBA" id="ARBA00022842"/>
    </source>
</evidence>
<feature type="domain" description="ENPP1-3/EXOG-like endonuclease/phosphodiesterase" evidence="12">
    <location>
        <begin position="59"/>
        <end position="256"/>
    </location>
</feature>
<organism evidence="14 15">
    <name type="scientific">Cysteiniphilum litorale</name>
    <dbReference type="NCBI Taxonomy" id="2056700"/>
    <lineage>
        <taxon>Bacteria</taxon>
        <taxon>Pseudomonadati</taxon>
        <taxon>Pseudomonadota</taxon>
        <taxon>Gammaproteobacteria</taxon>
        <taxon>Thiotrichales</taxon>
        <taxon>Fastidiosibacteraceae</taxon>
        <taxon>Cysteiniphilum</taxon>
    </lineage>
</organism>
<keyword evidence="6 10" id="KW-0378">Hydrolase</keyword>
<evidence type="ECO:0000256" key="1">
    <source>
        <dbReference type="ARBA" id="ARBA00001946"/>
    </source>
</evidence>
<dbReference type="OrthoDB" id="9811262at2"/>
<dbReference type="RefSeq" id="WP_117002133.1">
    <property type="nucleotide sequence ID" value="NZ_BMJS01000005.1"/>
</dbReference>
<evidence type="ECO:0000256" key="9">
    <source>
        <dbReference type="PIRSR" id="PIRSR640255-2"/>
    </source>
</evidence>
<keyword evidence="4 9" id="KW-0479">Metal-binding</keyword>
<evidence type="ECO:0000256" key="8">
    <source>
        <dbReference type="PIRSR" id="PIRSR640255-1"/>
    </source>
</evidence>
<feature type="binding site" evidence="9">
    <location>
        <position position="152"/>
    </location>
    <ligand>
        <name>Mg(2+)</name>
        <dbReference type="ChEBI" id="CHEBI:18420"/>
        <note>catalytic</note>
    </ligand>
</feature>
<evidence type="ECO:0000256" key="5">
    <source>
        <dbReference type="ARBA" id="ARBA00022759"/>
    </source>
</evidence>
<comment type="similarity">
    <text evidence="2 10">Belongs to the DNA/RNA non-specific endonuclease family.</text>
</comment>
<sequence>MAKFITAFALLGALISGSASAMTAAPPATEIKCQSFLKYGNPISTNIYDIAKTDQYLCRDGYIVGYSYTTRQPVWVAYHLTGKSVKQTIKRHDDFRPDPAVPVRYQAQLSDYKNSGYDRGHLAPYAAMDFNETSASQSFLLSNMSPQKPELNRIGWAQLEKDVRSWANLYKSLWVFDGPVFKKGKVHKTIGNNKVAVPDYFFKVIYAPEKIKGDKVIAFIMPNARVNKKDIAKYRVSLKEVQERTGLKLFEKLPERERSQIINSISPMWPTHFRQNRH</sequence>
<dbReference type="GO" id="GO:0004521">
    <property type="term" value="F:RNA endonuclease activity"/>
    <property type="evidence" value="ECO:0007669"/>
    <property type="project" value="TreeGrafter"/>
</dbReference>
<evidence type="ECO:0000259" key="12">
    <source>
        <dbReference type="SMART" id="SM00477"/>
    </source>
</evidence>
<dbReference type="Proteomes" id="UP000636949">
    <property type="component" value="Unassembled WGS sequence"/>
</dbReference>
<accession>A0A8J2Z3B4</accession>
<proteinExistence type="inferred from homology"/>
<keyword evidence="5 10" id="KW-0255">Endonuclease</keyword>
<dbReference type="SMART" id="SM00477">
    <property type="entry name" value="NUC"/>
    <property type="match status" value="1"/>
</dbReference>
<evidence type="ECO:0000313" key="14">
    <source>
        <dbReference type="EMBL" id="GGF93011.1"/>
    </source>
</evidence>
<dbReference type="EC" id="3.1.30.-" evidence="10"/>
<evidence type="ECO:0000256" key="10">
    <source>
        <dbReference type="RuleBase" id="RU366055"/>
    </source>
</evidence>
<dbReference type="InterPro" id="IPR040255">
    <property type="entry name" value="Non-specific_endonuclease"/>
</dbReference>
<evidence type="ECO:0000256" key="2">
    <source>
        <dbReference type="ARBA" id="ARBA00010052"/>
    </source>
</evidence>
<dbReference type="InterPro" id="IPR044925">
    <property type="entry name" value="His-Me_finger_sf"/>
</dbReference>
<dbReference type="Gene3D" id="3.40.570.10">
    <property type="entry name" value="Extracellular Endonuclease, subunit A"/>
    <property type="match status" value="1"/>
</dbReference>
<feature type="chain" id="PRO_5035217310" description="Endonuclease" evidence="11">
    <location>
        <begin position="22"/>
        <end position="278"/>
    </location>
</feature>
<dbReference type="InterPro" id="IPR018524">
    <property type="entry name" value="DNA/RNA_endonuclease_AS"/>
</dbReference>
<reference evidence="14" key="1">
    <citation type="journal article" date="2014" name="Int. J. Syst. Evol. Microbiol.">
        <title>Complete genome sequence of Corynebacterium casei LMG S-19264T (=DSM 44701T), isolated from a smear-ripened cheese.</title>
        <authorList>
            <consortium name="US DOE Joint Genome Institute (JGI-PGF)"/>
            <person name="Walter F."/>
            <person name="Albersmeier A."/>
            <person name="Kalinowski J."/>
            <person name="Ruckert C."/>
        </authorList>
    </citation>
    <scope>NUCLEOTIDE SEQUENCE</scope>
    <source>
        <strain evidence="14">CGMCC 1.15758</strain>
    </source>
</reference>
<dbReference type="PANTHER" id="PTHR13966">
    <property type="entry name" value="ENDONUCLEASE RELATED"/>
    <property type="match status" value="1"/>
</dbReference>
<dbReference type="PROSITE" id="PS01070">
    <property type="entry name" value="NUCLEASE_NON_SPEC"/>
    <property type="match status" value="1"/>
</dbReference>
<comment type="cofactor">
    <cofactor evidence="1 10">
        <name>Mg(2+)</name>
        <dbReference type="ChEBI" id="CHEBI:18420"/>
    </cofactor>
</comment>
<dbReference type="AlphaFoldDB" id="A0A8J2Z3B4"/>
<evidence type="ECO:0000256" key="3">
    <source>
        <dbReference type="ARBA" id="ARBA00022722"/>
    </source>
</evidence>
<dbReference type="GO" id="GO:0003676">
    <property type="term" value="F:nucleic acid binding"/>
    <property type="evidence" value="ECO:0007669"/>
    <property type="project" value="InterPro"/>
</dbReference>
<name>A0A8J2Z3B4_9GAMM</name>
<evidence type="ECO:0000256" key="11">
    <source>
        <dbReference type="SAM" id="SignalP"/>
    </source>
</evidence>
<evidence type="ECO:0000313" key="15">
    <source>
        <dbReference type="Proteomes" id="UP000636949"/>
    </source>
</evidence>
<evidence type="ECO:0000256" key="4">
    <source>
        <dbReference type="ARBA" id="ARBA00022723"/>
    </source>
</evidence>
<dbReference type="InterPro" id="IPR020821">
    <property type="entry name" value="ENPP1-3/EXOG-like_nuc-like"/>
</dbReference>
<feature type="signal peptide" evidence="11">
    <location>
        <begin position="1"/>
        <end position="21"/>
    </location>
</feature>
<evidence type="ECO:0000256" key="6">
    <source>
        <dbReference type="ARBA" id="ARBA00022801"/>
    </source>
</evidence>
<dbReference type="SMART" id="SM00892">
    <property type="entry name" value="Endonuclease_NS"/>
    <property type="match status" value="1"/>
</dbReference>
<dbReference type="InterPro" id="IPR001604">
    <property type="entry name" value="Endo_G_ENPP1-like_dom"/>
</dbReference>
<keyword evidence="11" id="KW-0732">Signal</keyword>
<reference evidence="14" key="2">
    <citation type="submission" date="2020-09" db="EMBL/GenBank/DDBJ databases">
        <authorList>
            <person name="Sun Q."/>
            <person name="Zhou Y."/>
        </authorList>
    </citation>
    <scope>NUCLEOTIDE SEQUENCE</scope>
    <source>
        <strain evidence="14">CGMCC 1.15758</strain>
    </source>
</reference>
<dbReference type="PANTHER" id="PTHR13966:SF5">
    <property type="entry name" value="ENDONUCLEASE G, MITOCHONDRIAL"/>
    <property type="match status" value="1"/>
</dbReference>
<keyword evidence="15" id="KW-1185">Reference proteome</keyword>
<feature type="active site" description="Proton acceptor" evidence="8">
    <location>
        <position position="121"/>
    </location>
</feature>